<dbReference type="Proteomes" id="UP000029223">
    <property type="component" value="Unassembled WGS sequence"/>
</dbReference>
<organism evidence="1 2">
    <name type="scientific">Vibrio variabilis</name>
    <dbReference type="NCBI Taxonomy" id="990271"/>
    <lineage>
        <taxon>Bacteria</taxon>
        <taxon>Pseudomonadati</taxon>
        <taxon>Pseudomonadota</taxon>
        <taxon>Gammaproteobacteria</taxon>
        <taxon>Vibrionales</taxon>
        <taxon>Vibrionaceae</taxon>
        <taxon>Vibrio</taxon>
    </lineage>
</organism>
<sequence length="58" mass="6800">MTEHRKRINTKEALSDIEREYYAMLSLIETQCDGFEAGGKRQRLKQCRDKRTAFAFSA</sequence>
<evidence type="ECO:0000313" key="2">
    <source>
        <dbReference type="Proteomes" id="UP000029223"/>
    </source>
</evidence>
<protein>
    <submittedName>
        <fullName evidence="1">Uncharacterized protein</fullName>
    </submittedName>
</protein>
<reference evidence="2" key="1">
    <citation type="submission" date="2014-09" db="EMBL/GenBank/DDBJ databases">
        <title>Vibrio variabilis JCM 19239. (C206) whole genome shotgun sequence.</title>
        <authorList>
            <person name="Sawabe T."/>
            <person name="Meirelles P."/>
            <person name="Nakanishi M."/>
            <person name="Sayaka M."/>
            <person name="Hattori M."/>
            <person name="Ohkuma M."/>
        </authorList>
    </citation>
    <scope>NUCLEOTIDE SEQUENCE [LARGE SCALE GENOMIC DNA]</scope>
    <source>
        <strain evidence="2">JCM 19239</strain>
    </source>
</reference>
<proteinExistence type="predicted"/>
<comment type="caution">
    <text evidence="1">The sequence shown here is derived from an EMBL/GenBank/DDBJ whole genome shotgun (WGS) entry which is preliminary data.</text>
</comment>
<gene>
    <name evidence="1" type="ORF">JCM19239_6053</name>
</gene>
<accession>A0ABQ0JN25</accession>
<evidence type="ECO:0000313" key="1">
    <source>
        <dbReference type="EMBL" id="GAL29705.1"/>
    </source>
</evidence>
<keyword evidence="2" id="KW-1185">Reference proteome</keyword>
<dbReference type="EMBL" id="BBMS01000071">
    <property type="protein sequence ID" value="GAL29705.1"/>
    <property type="molecule type" value="Genomic_DNA"/>
</dbReference>
<name>A0ABQ0JN25_9VIBR</name>